<accession>A0A3B0RLJ5</accession>
<dbReference type="InterPro" id="IPR036249">
    <property type="entry name" value="Thioredoxin-like_sf"/>
</dbReference>
<dbReference type="EMBL" id="UOEI01000083">
    <property type="protein sequence ID" value="VAV92552.1"/>
    <property type="molecule type" value="Genomic_DNA"/>
</dbReference>
<sequence>MTLAAGTPAPDFTLIDQNKEEVSLDALKGSKALIVFIPFPFTGH</sequence>
<evidence type="ECO:0000313" key="2">
    <source>
        <dbReference type="EMBL" id="VAV92552.1"/>
    </source>
</evidence>
<feature type="domain" description="Alkyl hydroperoxide reductase subunit C/ Thiol specific antioxidant" evidence="1">
    <location>
        <begin position="6"/>
        <end position="42"/>
    </location>
</feature>
<protein>
    <recommendedName>
        <fullName evidence="1">Alkyl hydroperoxide reductase subunit C/ Thiol specific antioxidant domain-containing protein</fullName>
    </recommendedName>
</protein>
<dbReference type="InterPro" id="IPR000866">
    <property type="entry name" value="AhpC/TSA"/>
</dbReference>
<feature type="non-terminal residue" evidence="2">
    <location>
        <position position="44"/>
    </location>
</feature>
<dbReference type="SUPFAM" id="SSF52833">
    <property type="entry name" value="Thioredoxin-like"/>
    <property type="match status" value="1"/>
</dbReference>
<reference evidence="2" key="1">
    <citation type="submission" date="2018-06" db="EMBL/GenBank/DDBJ databases">
        <authorList>
            <person name="Zhirakovskaya E."/>
        </authorList>
    </citation>
    <scope>NUCLEOTIDE SEQUENCE</scope>
</reference>
<dbReference type="Pfam" id="PF00578">
    <property type="entry name" value="AhpC-TSA"/>
    <property type="match status" value="1"/>
</dbReference>
<dbReference type="GO" id="GO:0016491">
    <property type="term" value="F:oxidoreductase activity"/>
    <property type="evidence" value="ECO:0007669"/>
    <property type="project" value="InterPro"/>
</dbReference>
<gene>
    <name evidence="2" type="ORF">MNBD_ACTINO01-2452</name>
</gene>
<evidence type="ECO:0000259" key="1">
    <source>
        <dbReference type="Pfam" id="PF00578"/>
    </source>
</evidence>
<dbReference type="GO" id="GO:0016209">
    <property type="term" value="F:antioxidant activity"/>
    <property type="evidence" value="ECO:0007669"/>
    <property type="project" value="InterPro"/>
</dbReference>
<name>A0A3B0RLJ5_9ZZZZ</name>
<proteinExistence type="predicted"/>
<dbReference type="AlphaFoldDB" id="A0A3B0RLJ5"/>
<organism evidence="2">
    <name type="scientific">hydrothermal vent metagenome</name>
    <dbReference type="NCBI Taxonomy" id="652676"/>
    <lineage>
        <taxon>unclassified sequences</taxon>
        <taxon>metagenomes</taxon>
        <taxon>ecological metagenomes</taxon>
    </lineage>
</organism>
<dbReference type="Gene3D" id="3.40.30.10">
    <property type="entry name" value="Glutaredoxin"/>
    <property type="match status" value="1"/>
</dbReference>